<dbReference type="SMART" id="SM00304">
    <property type="entry name" value="HAMP"/>
    <property type="match status" value="1"/>
</dbReference>
<dbReference type="RefSeq" id="WP_010941544.1">
    <property type="nucleotide sequence ID" value="NC_002939.5"/>
</dbReference>
<dbReference type="InterPro" id="IPR003594">
    <property type="entry name" value="HATPase_dom"/>
</dbReference>
<dbReference type="GO" id="GO:0007234">
    <property type="term" value="P:osmosensory signaling via phosphorelay pathway"/>
    <property type="evidence" value="ECO:0000318"/>
    <property type="project" value="GO_Central"/>
</dbReference>
<proteinExistence type="predicted"/>
<dbReference type="InterPro" id="IPR004358">
    <property type="entry name" value="Sig_transdc_His_kin-like_C"/>
</dbReference>
<dbReference type="PRINTS" id="PR00344">
    <property type="entry name" value="BCTRLSENSOR"/>
</dbReference>
<dbReference type="Pfam" id="PF00672">
    <property type="entry name" value="HAMP"/>
    <property type="match status" value="1"/>
</dbReference>
<reference evidence="12 13" key="1">
    <citation type="journal article" date="2003" name="Science">
        <title>Genome of Geobacter sulfurreducens: metal reduction in subsurface environments.</title>
        <authorList>
            <person name="Methe B.A."/>
            <person name="Nelson K.E."/>
            <person name="Eisen J.A."/>
            <person name="Paulsen I.T."/>
            <person name="Nelson W."/>
            <person name="Heidelberg J.F."/>
            <person name="Wu D."/>
            <person name="Wu M."/>
            <person name="Ward N."/>
            <person name="Beanan M.J."/>
            <person name="Dodson R.J."/>
            <person name="Madupu R."/>
            <person name="Brinkac L.M."/>
            <person name="Daugherty S.C."/>
            <person name="DeBoy R.T."/>
            <person name="Durkin A.S."/>
            <person name="Gwinn M."/>
            <person name="Kolonay J.F."/>
            <person name="Sullivan S.A."/>
            <person name="Haft D.H."/>
            <person name="Selengut J."/>
            <person name="Davidsen T.M."/>
            <person name="Zafar N."/>
            <person name="White O."/>
            <person name="Tran B."/>
            <person name="Romero C."/>
            <person name="Forberger H.A."/>
            <person name="Weidman J."/>
            <person name="Khouri H."/>
            <person name="Feldblyum T.V."/>
            <person name="Utterback T.R."/>
            <person name="Van Aken S.E."/>
            <person name="Lovley D.R."/>
            <person name="Fraser C.M."/>
        </authorList>
    </citation>
    <scope>NUCLEOTIDE SEQUENCE [LARGE SCALE GENOMIC DNA]</scope>
    <source>
        <strain evidence="13">ATCC 51573 / DSM 12127 / PCA</strain>
    </source>
</reference>
<dbReference type="InterPro" id="IPR036890">
    <property type="entry name" value="HATPase_C_sf"/>
</dbReference>
<dbReference type="Pfam" id="PF00512">
    <property type="entry name" value="HisKA"/>
    <property type="match status" value="1"/>
</dbReference>
<keyword evidence="9" id="KW-1133">Transmembrane helix</keyword>
<evidence type="ECO:0000256" key="3">
    <source>
        <dbReference type="ARBA" id="ARBA00012438"/>
    </source>
</evidence>
<dbReference type="Proteomes" id="UP000000577">
    <property type="component" value="Chromosome"/>
</dbReference>
<evidence type="ECO:0000259" key="11">
    <source>
        <dbReference type="PROSITE" id="PS50885"/>
    </source>
</evidence>
<dbReference type="InterPro" id="IPR005467">
    <property type="entry name" value="His_kinase_dom"/>
</dbReference>
<dbReference type="PANTHER" id="PTHR42878">
    <property type="entry name" value="TWO-COMPONENT HISTIDINE KINASE"/>
    <property type="match status" value="1"/>
</dbReference>
<sequence>MGANAPPVRSFFAVLRTSFRAKLFTVICLSIIALSACFAAFFLYNQYRSLHDKLLTEGRLMTRLLAHNARLPLFAGNTDQLQEVVQGVTGHGTVLETAILDREGHPLAHFVRQNPRNDKSTPTAFSPPGPGVEGRIRDGQDSLEFVEPILTQHSAGNEEDLFFEGGRESSTVIGSVHLVMDERPLHRKVNQLAATALLVTAAALVAVIGALYPVIRGITRPLTHLERGVREIAAGNKEVRVPVESQDELGSLAASFNSMAESLLQRKLAQEESERKIRELNVNLEEMVRRRTAELMAANRELESFNYSASHDLRAPLLRLRGLCQALEEDCGDRLDGELRDYLDRIAEVGVQMERVMSAMSSLFRVQRRELELQPVNLSELVEKVVAAHRATEPQRQVAVSVEPGAAATGDPELLWVALDNLIGNAWKFTSRRADARIEFGSMHQEGELVCFIRDNGAGFNMGYAHKIFEPFHRLHGQDEFPGTGVGLAIVQRIISRHQGRVWLESAEGAGTTCYFTLPESAPA</sequence>
<keyword evidence="6 12" id="KW-0418">Kinase</keyword>
<dbReference type="Pfam" id="PF02518">
    <property type="entry name" value="HATPase_c"/>
    <property type="match status" value="1"/>
</dbReference>
<dbReference type="CDD" id="cd00082">
    <property type="entry name" value="HisKA"/>
    <property type="match status" value="1"/>
</dbReference>
<dbReference type="CDD" id="cd06225">
    <property type="entry name" value="HAMP"/>
    <property type="match status" value="1"/>
</dbReference>
<dbReference type="HOGENOM" id="CLU_000445_114_71_7"/>
<dbReference type="Pfam" id="PF09984">
    <property type="entry name" value="sCache_4"/>
    <property type="match status" value="1"/>
</dbReference>
<evidence type="ECO:0000256" key="2">
    <source>
        <dbReference type="ARBA" id="ARBA00004370"/>
    </source>
</evidence>
<dbReference type="AlphaFoldDB" id="Q74ES8"/>
<dbReference type="SMART" id="SM00388">
    <property type="entry name" value="HisKA"/>
    <property type="match status" value="1"/>
</dbReference>
<dbReference type="Gene3D" id="6.10.340.10">
    <property type="match status" value="1"/>
</dbReference>
<evidence type="ECO:0000256" key="7">
    <source>
        <dbReference type="SAM" id="Coils"/>
    </source>
</evidence>
<evidence type="ECO:0000256" key="9">
    <source>
        <dbReference type="SAM" id="Phobius"/>
    </source>
</evidence>
<dbReference type="InParanoid" id="Q74ES8"/>
<dbReference type="SUPFAM" id="SSF158472">
    <property type="entry name" value="HAMP domain-like"/>
    <property type="match status" value="1"/>
</dbReference>
<reference evidence="12 13" key="2">
    <citation type="journal article" date="2012" name="BMC Genomics">
        <title>Comparative genomic analysis of Geobacter sulfurreducens KN400, a strain with enhanced capacity for extracellular electron transfer and electricity production.</title>
        <authorList>
            <person name="Butler J.E."/>
            <person name="Young N.D."/>
            <person name="Aklujkar M."/>
            <person name="Lovley D.R."/>
        </authorList>
    </citation>
    <scope>NUCLEOTIDE SEQUENCE [LARGE SCALE GENOMIC DNA]</scope>
    <source>
        <strain evidence="13">ATCC 51573 / DSM 12127 / PCA</strain>
    </source>
</reference>
<dbReference type="SUPFAM" id="SSF47384">
    <property type="entry name" value="Homodimeric domain of signal transducing histidine kinase"/>
    <property type="match status" value="1"/>
</dbReference>
<dbReference type="EMBL" id="AE017180">
    <property type="protein sequence ID" value="AAR34211.1"/>
    <property type="molecule type" value="Genomic_DNA"/>
</dbReference>
<accession>Q74ES8</accession>
<evidence type="ECO:0000259" key="10">
    <source>
        <dbReference type="PROSITE" id="PS50109"/>
    </source>
</evidence>
<dbReference type="InterPro" id="IPR003660">
    <property type="entry name" value="HAMP_dom"/>
</dbReference>
<dbReference type="EnsemblBacteria" id="AAR34211">
    <property type="protein sequence ID" value="AAR34211"/>
    <property type="gene ID" value="GSU0881"/>
</dbReference>
<dbReference type="InterPro" id="IPR050351">
    <property type="entry name" value="BphY/WalK/GraS-like"/>
</dbReference>
<dbReference type="InterPro" id="IPR036097">
    <property type="entry name" value="HisK_dim/P_sf"/>
</dbReference>
<evidence type="ECO:0000256" key="4">
    <source>
        <dbReference type="ARBA" id="ARBA00022553"/>
    </source>
</evidence>
<feature type="domain" description="HAMP" evidence="11">
    <location>
        <begin position="216"/>
        <end position="268"/>
    </location>
</feature>
<dbReference type="Gene3D" id="3.30.565.10">
    <property type="entry name" value="Histidine kinase-like ATPase, C-terminal domain"/>
    <property type="match status" value="1"/>
</dbReference>
<dbReference type="EC" id="2.7.13.3" evidence="3"/>
<dbReference type="GO" id="GO:0030295">
    <property type="term" value="F:protein kinase activator activity"/>
    <property type="evidence" value="ECO:0000318"/>
    <property type="project" value="GO_Central"/>
</dbReference>
<dbReference type="SUPFAM" id="SSF55874">
    <property type="entry name" value="ATPase domain of HSP90 chaperone/DNA topoisomerase II/histidine kinase"/>
    <property type="match status" value="1"/>
</dbReference>
<evidence type="ECO:0000256" key="5">
    <source>
        <dbReference type="ARBA" id="ARBA00022679"/>
    </source>
</evidence>
<dbReference type="Gene3D" id="1.10.287.130">
    <property type="match status" value="1"/>
</dbReference>
<dbReference type="GO" id="GO:0016020">
    <property type="term" value="C:membrane"/>
    <property type="evidence" value="ECO:0007669"/>
    <property type="project" value="UniProtKB-SubCell"/>
</dbReference>
<comment type="catalytic activity">
    <reaction evidence="1">
        <text>ATP + protein L-histidine = ADP + protein N-phospho-L-histidine.</text>
        <dbReference type="EC" id="2.7.13.3"/>
    </reaction>
</comment>
<dbReference type="eggNOG" id="COG4251">
    <property type="taxonomic scope" value="Bacteria"/>
</dbReference>
<evidence type="ECO:0000313" key="12">
    <source>
        <dbReference type="EMBL" id="AAR34211.1"/>
    </source>
</evidence>
<evidence type="ECO:0000256" key="8">
    <source>
        <dbReference type="SAM" id="MobiDB-lite"/>
    </source>
</evidence>
<evidence type="ECO:0000256" key="6">
    <source>
        <dbReference type="ARBA" id="ARBA00022777"/>
    </source>
</evidence>
<dbReference type="GO" id="GO:0000155">
    <property type="term" value="F:phosphorelay sensor kinase activity"/>
    <property type="evidence" value="ECO:0007669"/>
    <property type="project" value="InterPro"/>
</dbReference>
<organism evidence="12 13">
    <name type="scientific">Geobacter sulfurreducens (strain ATCC 51573 / DSM 12127 / PCA)</name>
    <dbReference type="NCBI Taxonomy" id="243231"/>
    <lineage>
        <taxon>Bacteria</taxon>
        <taxon>Pseudomonadati</taxon>
        <taxon>Thermodesulfobacteriota</taxon>
        <taxon>Desulfuromonadia</taxon>
        <taxon>Geobacterales</taxon>
        <taxon>Geobacteraceae</taxon>
        <taxon>Geobacter</taxon>
    </lineage>
</organism>
<keyword evidence="13" id="KW-1185">Reference proteome</keyword>
<dbReference type="OrthoDB" id="5400848at2"/>
<evidence type="ECO:0000313" key="13">
    <source>
        <dbReference type="Proteomes" id="UP000000577"/>
    </source>
</evidence>
<dbReference type="SMR" id="Q74ES8"/>
<feature type="region of interest" description="Disordered" evidence="8">
    <location>
        <begin position="112"/>
        <end position="133"/>
    </location>
</feature>
<keyword evidence="9" id="KW-0812">Transmembrane</keyword>
<keyword evidence="5" id="KW-0808">Transferase</keyword>
<dbReference type="SMART" id="SM00387">
    <property type="entry name" value="HATPase_c"/>
    <property type="match status" value="1"/>
</dbReference>
<feature type="domain" description="Histidine kinase" evidence="10">
    <location>
        <begin position="308"/>
        <end position="522"/>
    </location>
</feature>
<dbReference type="KEGG" id="gsu:GSU0881"/>
<dbReference type="STRING" id="243231.GSU0881"/>
<keyword evidence="7" id="KW-0175">Coiled coil</keyword>
<comment type="subcellular location">
    <subcellularLocation>
        <location evidence="2">Membrane</location>
    </subcellularLocation>
</comment>
<dbReference type="eggNOG" id="COG5000">
    <property type="taxonomic scope" value="Bacteria"/>
</dbReference>
<evidence type="ECO:0000256" key="1">
    <source>
        <dbReference type="ARBA" id="ARBA00000085"/>
    </source>
</evidence>
<dbReference type="PROSITE" id="PS50885">
    <property type="entry name" value="HAMP"/>
    <property type="match status" value="1"/>
</dbReference>
<dbReference type="PROSITE" id="PS50109">
    <property type="entry name" value="HIS_KIN"/>
    <property type="match status" value="1"/>
</dbReference>
<dbReference type="FunFam" id="1.10.287.130:FF:000101">
    <property type="entry name" value="Sensor histidine kinase"/>
    <property type="match status" value="1"/>
</dbReference>
<dbReference type="PANTHER" id="PTHR42878:SF15">
    <property type="entry name" value="BACTERIOPHYTOCHROME"/>
    <property type="match status" value="1"/>
</dbReference>
<dbReference type="InterPro" id="IPR003661">
    <property type="entry name" value="HisK_dim/P_dom"/>
</dbReference>
<feature type="transmembrane region" description="Helical" evidence="9">
    <location>
        <begin position="192"/>
        <end position="215"/>
    </location>
</feature>
<feature type="transmembrane region" description="Helical" evidence="9">
    <location>
        <begin position="23"/>
        <end position="44"/>
    </location>
</feature>
<dbReference type="InterPro" id="IPR019247">
    <property type="entry name" value="Histidine_kinase_BarA_N"/>
</dbReference>
<feature type="coiled-coil region" evidence="7">
    <location>
        <begin position="270"/>
        <end position="301"/>
    </location>
</feature>
<gene>
    <name evidence="12" type="ordered locus">GSU0881</name>
</gene>
<protein>
    <recommendedName>
        <fullName evidence="3">histidine kinase</fullName>
        <ecNumber evidence="3">2.7.13.3</ecNumber>
    </recommendedName>
</protein>
<dbReference type="GO" id="GO:0000156">
    <property type="term" value="F:phosphorelay response regulator activity"/>
    <property type="evidence" value="ECO:0000318"/>
    <property type="project" value="GO_Central"/>
</dbReference>
<dbReference type="PATRIC" id="fig|243231.5.peg.878"/>
<name>Q74ES8_GEOSL</name>
<dbReference type="FunFam" id="3.30.565.10:FF:000006">
    <property type="entry name" value="Sensor histidine kinase WalK"/>
    <property type="match status" value="1"/>
</dbReference>
<keyword evidence="4" id="KW-0597">Phosphoprotein</keyword>
<keyword evidence="9" id="KW-0472">Membrane</keyword>